<proteinExistence type="predicted"/>
<feature type="transmembrane region" description="Helical" evidence="1">
    <location>
        <begin position="37"/>
        <end position="54"/>
    </location>
</feature>
<keyword evidence="1" id="KW-1133">Transmembrane helix</keyword>
<dbReference type="EMBL" id="JAQQLF010000011">
    <property type="protein sequence ID" value="MDC7717524.1"/>
    <property type="molecule type" value="Genomic_DNA"/>
</dbReference>
<feature type="transmembrane region" description="Helical" evidence="1">
    <location>
        <begin position="176"/>
        <end position="201"/>
    </location>
</feature>
<sequence length="253" mass="28546">MKLLFEVLGKMEPVGPNETTSVLEERFAKFSRLVKKLAAALFILLLALAGWKIAGGDLSPFFIDVARIVGFGSMVSAIFFVFIDILPIFLLMLNFRNDAMRRFLIEVEFDMGKALELRKFSSEHLRLAQQIFETKIARIQARLMMFLGGPDKIAIMSLATMGWAAWNEFPNVESSIAYNALYFGVAFFGGLSIGGVMLSVVMQRYAYYVELIKFALSPDFSTINAHCFYGVPIPSLGWKAKKWIGKYMSHIKF</sequence>
<accession>A0ABT5IY68</accession>
<reference evidence="2 3" key="1">
    <citation type="submission" date="2023-01" db="EMBL/GenBank/DDBJ databases">
        <title>Novel species of the genus Vogesella isolated from rivers.</title>
        <authorList>
            <person name="Lu H."/>
        </authorList>
    </citation>
    <scope>NUCLEOTIDE SEQUENCE [LARGE SCALE GENOMIC DNA]</scope>
    <source>
        <strain evidence="2 3">DC21W</strain>
    </source>
</reference>
<dbReference type="Proteomes" id="UP001219956">
    <property type="component" value="Unassembled WGS sequence"/>
</dbReference>
<protein>
    <submittedName>
        <fullName evidence="2">Uncharacterized protein</fullName>
    </submittedName>
</protein>
<organism evidence="2 3">
    <name type="scientific">Vogesella aquatica</name>
    <dbReference type="NCBI Taxonomy" id="2984206"/>
    <lineage>
        <taxon>Bacteria</taxon>
        <taxon>Pseudomonadati</taxon>
        <taxon>Pseudomonadota</taxon>
        <taxon>Betaproteobacteria</taxon>
        <taxon>Neisseriales</taxon>
        <taxon>Chromobacteriaceae</taxon>
        <taxon>Vogesella</taxon>
    </lineage>
</organism>
<evidence type="ECO:0000313" key="3">
    <source>
        <dbReference type="Proteomes" id="UP001219956"/>
    </source>
</evidence>
<keyword evidence="1" id="KW-0472">Membrane</keyword>
<feature type="transmembrane region" description="Helical" evidence="1">
    <location>
        <begin position="74"/>
        <end position="95"/>
    </location>
</feature>
<dbReference type="RefSeq" id="WP_272751842.1">
    <property type="nucleotide sequence ID" value="NZ_JAQQLF010000011.1"/>
</dbReference>
<evidence type="ECO:0000313" key="2">
    <source>
        <dbReference type="EMBL" id="MDC7717524.1"/>
    </source>
</evidence>
<keyword evidence="1" id="KW-0812">Transmembrane</keyword>
<keyword evidence="3" id="KW-1185">Reference proteome</keyword>
<name>A0ABT5IY68_9NEIS</name>
<feature type="transmembrane region" description="Helical" evidence="1">
    <location>
        <begin position="143"/>
        <end position="164"/>
    </location>
</feature>
<gene>
    <name evidence="2" type="ORF">PQU95_09900</name>
</gene>
<comment type="caution">
    <text evidence="2">The sequence shown here is derived from an EMBL/GenBank/DDBJ whole genome shotgun (WGS) entry which is preliminary data.</text>
</comment>
<evidence type="ECO:0000256" key="1">
    <source>
        <dbReference type="SAM" id="Phobius"/>
    </source>
</evidence>